<dbReference type="Proteomes" id="UP000231962">
    <property type="component" value="Unassembled WGS sequence"/>
</dbReference>
<feature type="chain" id="PRO_5014838696" description="DUF1566 domain-containing protein" evidence="1">
    <location>
        <begin position="23"/>
        <end position="248"/>
    </location>
</feature>
<evidence type="ECO:0000313" key="2">
    <source>
        <dbReference type="EMBL" id="PJZ70425.1"/>
    </source>
</evidence>
<reference evidence="4 5" key="1">
    <citation type="submission" date="2017-07" db="EMBL/GenBank/DDBJ databases">
        <title>Leptospira spp. isolated from tropical soils.</title>
        <authorList>
            <person name="Thibeaux R."/>
            <person name="Iraola G."/>
            <person name="Ferres I."/>
            <person name="Bierque E."/>
            <person name="Girault D."/>
            <person name="Soupe-Gilbert M.-E."/>
            <person name="Picardeau M."/>
            <person name="Goarant C."/>
        </authorList>
    </citation>
    <scope>NUCLEOTIDE SEQUENCE [LARGE SCALE GENOMIC DNA]</scope>
    <source>
        <strain evidence="3 5">FH1-B-B1</strain>
        <strain evidence="2 4">FH1-B-C1</strain>
    </source>
</reference>
<name>A0A2M9ZQN0_9LEPT</name>
<keyword evidence="1" id="KW-0732">Signal</keyword>
<dbReference type="AlphaFoldDB" id="A0A2M9ZQN0"/>
<dbReference type="Proteomes" id="UP000231990">
    <property type="component" value="Unassembled WGS sequence"/>
</dbReference>
<comment type="caution">
    <text evidence="3">The sequence shown here is derived from an EMBL/GenBank/DDBJ whole genome shotgun (WGS) entry which is preliminary data.</text>
</comment>
<dbReference type="RefSeq" id="WP_100712994.1">
    <property type="nucleotide sequence ID" value="NZ_NPDY01000003.1"/>
</dbReference>
<sequence length="248" mass="28124">MRTSKLVLLLLFSAAAIQSCNKAEPLKLDSAKNPKGFMIDVLFSVATTNGKQREVEEKGVVPVTIRIYDPTKKKFQTNQIIVTRCSVGQDLTDPECTGNAQEIEFCFGGGWDCDSDRIYFQQFRYRALSSGNLFYACETLNWMHGNTGFAGITDWRLMACPDYGYTVDSGDRTDVCELFQFYKYFLDHQSEFPNTPEGQYWSSSSWLSFNSALAIDFKKNSTNPKGDYTNPYKGEQHFVRCVSGPPPW</sequence>
<proteinExistence type="predicted"/>
<dbReference type="OrthoDB" id="9793251at2"/>
<organism evidence="3 5">
    <name type="scientific">Leptospira perolatii</name>
    <dbReference type="NCBI Taxonomy" id="2023191"/>
    <lineage>
        <taxon>Bacteria</taxon>
        <taxon>Pseudomonadati</taxon>
        <taxon>Spirochaetota</taxon>
        <taxon>Spirochaetia</taxon>
        <taxon>Leptospirales</taxon>
        <taxon>Leptospiraceae</taxon>
        <taxon>Leptospira</taxon>
    </lineage>
</organism>
<accession>A0A2M9ZQN0</accession>
<evidence type="ECO:0000313" key="5">
    <source>
        <dbReference type="Proteomes" id="UP000231990"/>
    </source>
</evidence>
<evidence type="ECO:0000313" key="3">
    <source>
        <dbReference type="EMBL" id="PJZ74261.1"/>
    </source>
</evidence>
<feature type="signal peptide" evidence="1">
    <location>
        <begin position="1"/>
        <end position="22"/>
    </location>
</feature>
<evidence type="ECO:0000313" key="4">
    <source>
        <dbReference type="Proteomes" id="UP000231962"/>
    </source>
</evidence>
<gene>
    <name evidence="2" type="ORF">CH360_05370</name>
    <name evidence="3" type="ORF">CH373_04950</name>
</gene>
<dbReference type="EMBL" id="NPDZ01000002">
    <property type="protein sequence ID" value="PJZ74261.1"/>
    <property type="molecule type" value="Genomic_DNA"/>
</dbReference>
<dbReference type="PROSITE" id="PS51257">
    <property type="entry name" value="PROKAR_LIPOPROTEIN"/>
    <property type="match status" value="1"/>
</dbReference>
<evidence type="ECO:0008006" key="6">
    <source>
        <dbReference type="Google" id="ProtNLM"/>
    </source>
</evidence>
<evidence type="ECO:0000256" key="1">
    <source>
        <dbReference type="SAM" id="SignalP"/>
    </source>
</evidence>
<protein>
    <recommendedName>
        <fullName evidence="6">DUF1566 domain-containing protein</fullName>
    </recommendedName>
</protein>
<keyword evidence="4" id="KW-1185">Reference proteome</keyword>
<dbReference type="EMBL" id="NPDY01000003">
    <property type="protein sequence ID" value="PJZ70425.1"/>
    <property type="molecule type" value="Genomic_DNA"/>
</dbReference>